<name>A0A4Y6UJE7_9PROT</name>
<reference evidence="1 2" key="1">
    <citation type="submission" date="2019-03" db="EMBL/GenBank/DDBJ databases">
        <title>The complete genome sequence of Swingsia samuiensis NBRC107927(T).</title>
        <authorList>
            <person name="Chua K.-O."/>
            <person name="Chan K.-G."/>
            <person name="See-Too W.-S."/>
        </authorList>
    </citation>
    <scope>NUCLEOTIDE SEQUENCE [LARGE SCALE GENOMIC DNA]</scope>
    <source>
        <strain evidence="1 2">AH83</strain>
    </source>
</reference>
<organism evidence="1 2">
    <name type="scientific">Swingsia samuiensis</name>
    <dbReference type="NCBI Taxonomy" id="1293412"/>
    <lineage>
        <taxon>Bacteria</taxon>
        <taxon>Pseudomonadati</taxon>
        <taxon>Pseudomonadota</taxon>
        <taxon>Alphaproteobacteria</taxon>
        <taxon>Acetobacterales</taxon>
        <taxon>Acetobacteraceae</taxon>
        <taxon>Swingsia</taxon>
    </lineage>
</organism>
<evidence type="ECO:0000313" key="2">
    <source>
        <dbReference type="Proteomes" id="UP000316313"/>
    </source>
</evidence>
<dbReference type="EMBL" id="CP038141">
    <property type="protein sequence ID" value="QDH16940.1"/>
    <property type="molecule type" value="Genomic_DNA"/>
</dbReference>
<dbReference type="KEGG" id="ssam:E3D00_04685"/>
<proteinExistence type="predicted"/>
<dbReference type="AlphaFoldDB" id="A0A4Y6UJE7"/>
<dbReference type="RefSeq" id="WP_141460393.1">
    <property type="nucleotide sequence ID" value="NZ_CP038141.1"/>
</dbReference>
<sequence>MAHNYAKPLTEQVRIERVLSRIPQDWGIRVERVPSQGWKAYLHPPEYDEQEGMFFETLAEALEDIWRKMRR</sequence>
<accession>A0A4Y6UJE7</accession>
<gene>
    <name evidence="1" type="ORF">E3D00_04685</name>
</gene>
<keyword evidence="2" id="KW-1185">Reference proteome</keyword>
<protein>
    <submittedName>
        <fullName evidence="1">Uncharacterized protein</fullName>
    </submittedName>
</protein>
<dbReference type="OrthoDB" id="7274716at2"/>
<evidence type="ECO:0000313" key="1">
    <source>
        <dbReference type="EMBL" id="QDH16940.1"/>
    </source>
</evidence>
<dbReference type="Proteomes" id="UP000316313">
    <property type="component" value="Chromosome"/>
</dbReference>